<dbReference type="EMBL" id="CP121261">
    <property type="protein sequence ID" value="WFP06131.1"/>
    <property type="molecule type" value="Genomic_DNA"/>
</dbReference>
<reference evidence="3 4" key="1">
    <citation type="submission" date="2023-03" db="EMBL/GenBank/DDBJ databases">
        <title>Achromobacter spanius LIG8.</title>
        <authorList>
            <person name="Shrestha S."/>
        </authorList>
    </citation>
    <scope>NUCLEOTIDE SEQUENCE [LARGE SCALE GENOMIC DNA]</scope>
    <source>
        <strain evidence="3 4">LIG8</strain>
    </source>
</reference>
<dbReference type="RefSeq" id="WP_268080774.1">
    <property type="nucleotide sequence ID" value="NZ_CP106885.1"/>
</dbReference>
<dbReference type="Proteomes" id="UP001214170">
    <property type="component" value="Chromosome"/>
</dbReference>
<evidence type="ECO:0000256" key="1">
    <source>
        <dbReference type="SAM" id="MobiDB-lite"/>
    </source>
</evidence>
<feature type="region of interest" description="Disordered" evidence="1">
    <location>
        <begin position="116"/>
        <end position="142"/>
    </location>
</feature>
<organism evidence="3 4">
    <name type="scientific">Achromobacter spanius</name>
    <dbReference type="NCBI Taxonomy" id="217203"/>
    <lineage>
        <taxon>Bacteria</taxon>
        <taxon>Pseudomonadati</taxon>
        <taxon>Pseudomonadota</taxon>
        <taxon>Betaproteobacteria</taxon>
        <taxon>Burkholderiales</taxon>
        <taxon>Alcaligenaceae</taxon>
        <taxon>Achromobacter</taxon>
    </lineage>
</organism>
<gene>
    <name evidence="3" type="ORF">P8T11_17545</name>
</gene>
<sequence length="160" mass="16355">MPARALSLLSCMVLIGAALAGGTLSGAAHAGSAPAELSCLSDSGKVALKGVIPSPSSEDLNLTLSYFDAQLSFNDSTTDGSYVVSDFPQSVFVLLVPSPGTALTLHALPATMAVEKTSDSGDRSGTFQAKLTAPRPRSATGVQTATPLTATLNCEYRYSL</sequence>
<protein>
    <submittedName>
        <fullName evidence="3">Uncharacterized protein</fullName>
    </submittedName>
</protein>
<accession>A0ABY8GMT3</accession>
<keyword evidence="4" id="KW-1185">Reference proteome</keyword>
<feature type="chain" id="PRO_5045976441" evidence="2">
    <location>
        <begin position="21"/>
        <end position="160"/>
    </location>
</feature>
<name>A0ABY8GMT3_9BURK</name>
<evidence type="ECO:0000256" key="2">
    <source>
        <dbReference type="SAM" id="SignalP"/>
    </source>
</evidence>
<evidence type="ECO:0000313" key="3">
    <source>
        <dbReference type="EMBL" id="WFP06131.1"/>
    </source>
</evidence>
<evidence type="ECO:0000313" key="4">
    <source>
        <dbReference type="Proteomes" id="UP001214170"/>
    </source>
</evidence>
<proteinExistence type="predicted"/>
<feature type="signal peptide" evidence="2">
    <location>
        <begin position="1"/>
        <end position="20"/>
    </location>
</feature>
<keyword evidence="2" id="KW-0732">Signal</keyword>